<sequence length="331" mass="36807">MDRPNQNFGHQAQKFQDNFISNGGQEDANIDPLLNDGPSNAVMFPSVSNPMDNQLFMTSAMWNPALNNPVDFYPPGMSGMGHTTLTNNPLQPNSPIQPTDTQSSPRTPLSETVFAASRTSSKSSIPSTNSADTDAKPRRSSKATKTQPRKSSTATATKPSRQRRASKAVSVKTDPGDEDEEDDDEDDGLDESAKRSKFLKRNRIAASKCRQKKKEWVSNLEDTRYGLEHENNILHKQYNGLVDELSTVKNQLMMHASCNDANINQWLDNEAKKFVQRIASQNKAQTPPHKNTGDCCDKHRRSSSVATSIPRSIESEINFDHMPDSMINSRP</sequence>
<accession>A0A2L2SS15</accession>
<reference evidence="8" key="1">
    <citation type="submission" date="2014-10" db="EMBL/GenBank/DDBJ databases">
        <authorList>
            <person name="King R."/>
        </authorList>
    </citation>
    <scope>NUCLEOTIDE SEQUENCE [LARGE SCALE GENOMIC DNA]</scope>
    <source>
        <strain evidence="8">A3/5</strain>
    </source>
</reference>
<proteinExistence type="predicted"/>
<name>A0A2L2SS15_9HYPO</name>
<evidence type="ECO:0000256" key="5">
    <source>
        <dbReference type="SAM" id="MobiDB-lite"/>
    </source>
</evidence>
<feature type="domain" description="BZIP" evidence="6">
    <location>
        <begin position="192"/>
        <end position="255"/>
    </location>
</feature>
<keyword evidence="4" id="KW-0539">Nucleus</keyword>
<feature type="compositionally biased region" description="Acidic residues" evidence="5">
    <location>
        <begin position="176"/>
        <end position="190"/>
    </location>
</feature>
<dbReference type="RefSeq" id="XP_025583544.1">
    <property type="nucleotide sequence ID" value="XM_025729259.2"/>
</dbReference>
<dbReference type="KEGG" id="fvn:FVRRES_13847"/>
<protein>
    <recommendedName>
        <fullName evidence="6">BZIP domain-containing protein</fullName>
    </recommendedName>
</protein>
<dbReference type="InterPro" id="IPR051027">
    <property type="entry name" value="bZIP_transcription_factors"/>
</dbReference>
<evidence type="ECO:0000259" key="6">
    <source>
        <dbReference type="PROSITE" id="PS50217"/>
    </source>
</evidence>
<dbReference type="SUPFAM" id="SSF57959">
    <property type="entry name" value="Leucine zipper domain"/>
    <property type="match status" value="1"/>
</dbReference>
<feature type="region of interest" description="Disordered" evidence="5">
    <location>
        <begin position="282"/>
        <end position="307"/>
    </location>
</feature>
<dbReference type="Gene3D" id="1.20.5.170">
    <property type="match status" value="1"/>
</dbReference>
<evidence type="ECO:0000256" key="1">
    <source>
        <dbReference type="ARBA" id="ARBA00004123"/>
    </source>
</evidence>
<feature type="region of interest" description="Disordered" evidence="5">
    <location>
        <begin position="77"/>
        <end position="193"/>
    </location>
</feature>
<feature type="compositionally biased region" description="Low complexity" evidence="5">
    <location>
        <begin position="117"/>
        <end position="130"/>
    </location>
</feature>
<feature type="compositionally biased region" description="Polar residues" evidence="5">
    <location>
        <begin position="143"/>
        <end position="159"/>
    </location>
</feature>
<evidence type="ECO:0000313" key="8">
    <source>
        <dbReference type="Proteomes" id="UP000245910"/>
    </source>
</evidence>
<dbReference type="SMART" id="SM00338">
    <property type="entry name" value="BRLZ"/>
    <property type="match status" value="1"/>
</dbReference>
<keyword evidence="8" id="KW-1185">Reference proteome</keyword>
<dbReference type="Proteomes" id="UP000245910">
    <property type="component" value="Chromosome IIII"/>
</dbReference>
<evidence type="ECO:0000256" key="4">
    <source>
        <dbReference type="ARBA" id="ARBA00023242"/>
    </source>
</evidence>
<keyword evidence="2" id="KW-0805">Transcription regulation</keyword>
<dbReference type="PROSITE" id="PS50217">
    <property type="entry name" value="BZIP"/>
    <property type="match status" value="1"/>
</dbReference>
<dbReference type="EMBL" id="LN649232">
    <property type="protein sequence ID" value="CEI42011.1"/>
    <property type="molecule type" value="Genomic_DNA"/>
</dbReference>
<dbReference type="InterPro" id="IPR046347">
    <property type="entry name" value="bZIP_sf"/>
</dbReference>
<evidence type="ECO:0000256" key="3">
    <source>
        <dbReference type="ARBA" id="ARBA00023163"/>
    </source>
</evidence>
<dbReference type="GO" id="GO:0003700">
    <property type="term" value="F:DNA-binding transcription factor activity"/>
    <property type="evidence" value="ECO:0007669"/>
    <property type="project" value="InterPro"/>
</dbReference>
<organism evidence="7 8">
    <name type="scientific">Fusarium venenatum</name>
    <dbReference type="NCBI Taxonomy" id="56646"/>
    <lineage>
        <taxon>Eukaryota</taxon>
        <taxon>Fungi</taxon>
        <taxon>Dikarya</taxon>
        <taxon>Ascomycota</taxon>
        <taxon>Pezizomycotina</taxon>
        <taxon>Sordariomycetes</taxon>
        <taxon>Hypocreomycetidae</taxon>
        <taxon>Hypocreales</taxon>
        <taxon>Nectriaceae</taxon>
        <taxon>Fusarium</taxon>
    </lineage>
</organism>
<dbReference type="CDD" id="cd14687">
    <property type="entry name" value="bZIP_ATF2"/>
    <property type="match status" value="1"/>
</dbReference>
<dbReference type="AlphaFoldDB" id="A0A2L2SS15"/>
<evidence type="ECO:0000256" key="2">
    <source>
        <dbReference type="ARBA" id="ARBA00023015"/>
    </source>
</evidence>
<dbReference type="PROSITE" id="PS00036">
    <property type="entry name" value="BZIP_BASIC"/>
    <property type="match status" value="1"/>
</dbReference>
<dbReference type="InterPro" id="IPR004827">
    <property type="entry name" value="bZIP"/>
</dbReference>
<comment type="subcellular location">
    <subcellularLocation>
        <location evidence="1">Nucleus</location>
    </subcellularLocation>
</comment>
<evidence type="ECO:0000313" key="7">
    <source>
        <dbReference type="EMBL" id="CEI42011.1"/>
    </source>
</evidence>
<dbReference type="OrthoDB" id="295274at2759"/>
<keyword evidence="3" id="KW-0804">Transcription</keyword>
<feature type="compositionally biased region" description="Polar residues" evidence="5">
    <location>
        <begin position="81"/>
        <end position="110"/>
    </location>
</feature>
<dbReference type="PANTHER" id="PTHR19304">
    <property type="entry name" value="CYCLIC-AMP RESPONSE ELEMENT BINDING PROTEIN"/>
    <property type="match status" value="1"/>
</dbReference>
<dbReference type="GeneID" id="37265476"/>
<dbReference type="GO" id="GO:0005634">
    <property type="term" value="C:nucleus"/>
    <property type="evidence" value="ECO:0007669"/>
    <property type="project" value="UniProtKB-SubCell"/>
</dbReference>
<dbReference type="Pfam" id="PF00170">
    <property type="entry name" value="bZIP_1"/>
    <property type="match status" value="1"/>
</dbReference>
<dbReference type="STRING" id="56646.A0A2L2SS15"/>